<name>A0A9W6MB10_9ACTN</name>
<evidence type="ECO:0000313" key="1">
    <source>
        <dbReference type="EMBL" id="GLK07300.1"/>
    </source>
</evidence>
<dbReference type="Proteomes" id="UP001143474">
    <property type="component" value="Unassembled WGS sequence"/>
</dbReference>
<reference evidence="1" key="1">
    <citation type="journal article" date="2014" name="Int. J. Syst. Evol. Microbiol.">
        <title>Complete genome sequence of Corynebacterium casei LMG S-19264T (=DSM 44701T), isolated from a smear-ripened cheese.</title>
        <authorList>
            <consortium name="US DOE Joint Genome Institute (JGI-PGF)"/>
            <person name="Walter F."/>
            <person name="Albersmeier A."/>
            <person name="Kalinowski J."/>
            <person name="Ruckert C."/>
        </authorList>
    </citation>
    <scope>NUCLEOTIDE SEQUENCE</scope>
    <source>
        <strain evidence="1">VKM Ac-2007</strain>
    </source>
</reference>
<dbReference type="RefSeq" id="WP_271215851.1">
    <property type="nucleotide sequence ID" value="NZ_BAAAVD010000006.1"/>
</dbReference>
<comment type="caution">
    <text evidence="1">The sequence shown here is derived from an EMBL/GenBank/DDBJ whole genome shotgun (WGS) entry which is preliminary data.</text>
</comment>
<protein>
    <submittedName>
        <fullName evidence="1">Uncharacterized protein</fullName>
    </submittedName>
</protein>
<organism evidence="1 2">
    <name type="scientific">Streptosporangium carneum</name>
    <dbReference type="NCBI Taxonomy" id="47481"/>
    <lineage>
        <taxon>Bacteria</taxon>
        <taxon>Bacillati</taxon>
        <taxon>Actinomycetota</taxon>
        <taxon>Actinomycetes</taxon>
        <taxon>Streptosporangiales</taxon>
        <taxon>Streptosporangiaceae</taxon>
        <taxon>Streptosporangium</taxon>
    </lineage>
</organism>
<dbReference type="EMBL" id="BSEV01000001">
    <property type="protein sequence ID" value="GLK07300.1"/>
    <property type="molecule type" value="Genomic_DNA"/>
</dbReference>
<accession>A0A9W6MB10</accession>
<keyword evidence="2" id="KW-1185">Reference proteome</keyword>
<reference evidence="1" key="2">
    <citation type="submission" date="2023-01" db="EMBL/GenBank/DDBJ databases">
        <authorList>
            <person name="Sun Q."/>
            <person name="Evtushenko L."/>
        </authorList>
    </citation>
    <scope>NUCLEOTIDE SEQUENCE</scope>
    <source>
        <strain evidence="1">VKM Ac-2007</strain>
    </source>
</reference>
<dbReference type="AlphaFoldDB" id="A0A9W6MB10"/>
<gene>
    <name evidence="1" type="ORF">GCM10017600_07050</name>
</gene>
<sequence>MFTDERQAIKVTLRDGSRLFFTIPRTLRGKAKAEAIEAAVELAERLARRPYSV</sequence>
<proteinExistence type="predicted"/>
<evidence type="ECO:0000313" key="2">
    <source>
        <dbReference type="Proteomes" id="UP001143474"/>
    </source>
</evidence>